<feature type="transmembrane region" description="Helical" evidence="1">
    <location>
        <begin position="170"/>
        <end position="192"/>
    </location>
</feature>
<evidence type="ECO:0000256" key="1">
    <source>
        <dbReference type="SAM" id="Phobius"/>
    </source>
</evidence>
<feature type="transmembrane region" description="Helical" evidence="1">
    <location>
        <begin position="212"/>
        <end position="230"/>
    </location>
</feature>
<accession>A0A6C0IQP7</accession>
<sequence>MENITNIADLPMNGNTGGNNMPAMQNQLSTLPTISISEMKNKSDVEMQTNYAPLNSHPNPYGMDEQNPVMQNPDNQRIERPSMQVDQFQQQGGLPEEFRAQITNMQTQPLPSRDIPMQTEQYNIDENVQPNHIPKYPKKVDFVREHHDMTERNLREYEQKKYRENKLDAILDDLQMPVFVALLFFLFQLPMVNTMIFKRFSFLSIYNDDGNFNFYGLVLKSLLFGNFFLFSNKIINFISSL</sequence>
<keyword evidence="1" id="KW-1133">Transmembrane helix</keyword>
<reference evidence="2" key="1">
    <citation type="journal article" date="2020" name="Nature">
        <title>Giant virus diversity and host interactions through global metagenomics.</title>
        <authorList>
            <person name="Schulz F."/>
            <person name="Roux S."/>
            <person name="Paez-Espino D."/>
            <person name="Jungbluth S."/>
            <person name="Walsh D.A."/>
            <person name="Denef V.J."/>
            <person name="McMahon K.D."/>
            <person name="Konstantinidis K.T."/>
            <person name="Eloe-Fadrosh E.A."/>
            <person name="Kyrpides N.C."/>
            <person name="Woyke T."/>
        </authorList>
    </citation>
    <scope>NUCLEOTIDE SEQUENCE</scope>
    <source>
        <strain evidence="2">GVMAG-M-3300024261-26</strain>
    </source>
</reference>
<protein>
    <submittedName>
        <fullName evidence="2">Uncharacterized protein</fullName>
    </submittedName>
</protein>
<dbReference type="AlphaFoldDB" id="A0A6C0IQP7"/>
<evidence type="ECO:0000313" key="2">
    <source>
        <dbReference type="EMBL" id="QHT94756.1"/>
    </source>
</evidence>
<keyword evidence="1" id="KW-0472">Membrane</keyword>
<organism evidence="2">
    <name type="scientific">viral metagenome</name>
    <dbReference type="NCBI Taxonomy" id="1070528"/>
    <lineage>
        <taxon>unclassified sequences</taxon>
        <taxon>metagenomes</taxon>
        <taxon>organismal metagenomes</taxon>
    </lineage>
</organism>
<keyword evidence="1" id="KW-0812">Transmembrane</keyword>
<name>A0A6C0IQP7_9ZZZZ</name>
<dbReference type="EMBL" id="MN740230">
    <property type="protein sequence ID" value="QHT94756.1"/>
    <property type="molecule type" value="Genomic_DNA"/>
</dbReference>
<proteinExistence type="predicted"/>